<dbReference type="FunFam" id="2.40.50.40:FF:000004">
    <property type="entry name" value="C-X-C motif chemokine"/>
    <property type="match status" value="1"/>
</dbReference>
<evidence type="ECO:0000256" key="4">
    <source>
        <dbReference type="ARBA" id="ARBA00022525"/>
    </source>
</evidence>
<evidence type="ECO:0000256" key="7">
    <source>
        <dbReference type="RuleBase" id="RU361149"/>
    </source>
</evidence>
<keyword evidence="9" id="KW-1185">Reference proteome</keyword>
<keyword evidence="7" id="KW-0145">Chemotaxis</keyword>
<name>A0A6P7LVB8_BETSP</name>
<dbReference type="PRINTS" id="PR00437">
    <property type="entry name" value="SMALLCYTKCXC"/>
</dbReference>
<reference evidence="10" key="1">
    <citation type="submission" date="2025-08" db="UniProtKB">
        <authorList>
            <consortium name="RefSeq"/>
        </authorList>
    </citation>
    <scope>IDENTIFICATION</scope>
</reference>
<evidence type="ECO:0000313" key="10">
    <source>
        <dbReference type="RefSeq" id="XP_028997864.1"/>
    </source>
</evidence>
<sequence>MKLLILFVLGTLVVVINGLPPINRVHFNNHCRCLHVESRLIPPNSLKSIKLVPKGSHCPEIEVIAGLVSGESICLNPHSSWVKKLVSFVLNEQGKAPKDQA</sequence>
<dbReference type="RefSeq" id="XP_028997864.1">
    <property type="nucleotide sequence ID" value="XM_029142031.2"/>
</dbReference>
<dbReference type="Proteomes" id="UP000515150">
    <property type="component" value="Chromosome 2"/>
</dbReference>
<dbReference type="InParanoid" id="A0A6P7LVB8"/>
<comment type="function">
    <text evidence="6">Ligand for cxcr3.2. Chemotactic for macrophages.</text>
</comment>
<proteinExistence type="inferred from homology"/>
<dbReference type="CTD" id="100003911"/>
<dbReference type="InterPro" id="IPR018048">
    <property type="entry name" value="Chemokine_CXC_CS"/>
</dbReference>
<evidence type="ECO:0000256" key="1">
    <source>
        <dbReference type="ARBA" id="ARBA00004613"/>
    </source>
</evidence>
<dbReference type="KEGG" id="bspl:114850070"/>
<evidence type="ECO:0000256" key="5">
    <source>
        <dbReference type="ARBA" id="ARBA00023157"/>
    </source>
</evidence>
<dbReference type="SMART" id="SM00199">
    <property type="entry name" value="SCY"/>
    <property type="match status" value="1"/>
</dbReference>
<dbReference type="GO" id="GO:0008009">
    <property type="term" value="F:chemokine activity"/>
    <property type="evidence" value="ECO:0007669"/>
    <property type="project" value="InterPro"/>
</dbReference>
<dbReference type="InterPro" id="IPR036048">
    <property type="entry name" value="Interleukin_8-like_sf"/>
</dbReference>
<keyword evidence="3 7" id="KW-0202">Cytokine</keyword>
<dbReference type="PANTHER" id="PTHR12015:SF195">
    <property type="entry name" value="CHEMOKINE INTERLEUKIN-8-LIKE DOMAIN-CONTAINING PROTEIN"/>
    <property type="match status" value="1"/>
</dbReference>
<dbReference type="GO" id="GO:0005615">
    <property type="term" value="C:extracellular space"/>
    <property type="evidence" value="ECO:0007669"/>
    <property type="project" value="UniProtKB-UniRule"/>
</dbReference>
<dbReference type="InterPro" id="IPR033899">
    <property type="entry name" value="CXC_Chemokine_domain"/>
</dbReference>
<dbReference type="Gene3D" id="2.40.50.40">
    <property type="match status" value="1"/>
</dbReference>
<dbReference type="AlphaFoldDB" id="A0A6P7LVB8"/>
<accession>A0A6P7LVB8</accession>
<evidence type="ECO:0000256" key="3">
    <source>
        <dbReference type="ARBA" id="ARBA00022514"/>
    </source>
</evidence>
<feature type="signal peptide" evidence="7">
    <location>
        <begin position="1"/>
        <end position="18"/>
    </location>
</feature>
<dbReference type="GO" id="GO:0042056">
    <property type="term" value="F:chemoattractant activity"/>
    <property type="evidence" value="ECO:0007669"/>
    <property type="project" value="UniProtKB-ARBA"/>
</dbReference>
<gene>
    <name evidence="10" type="primary">cxcl19</name>
</gene>
<evidence type="ECO:0000256" key="2">
    <source>
        <dbReference type="ARBA" id="ARBA00010665"/>
    </source>
</evidence>
<dbReference type="PROSITE" id="PS00471">
    <property type="entry name" value="SMALL_CYTOKINES_CXC"/>
    <property type="match status" value="1"/>
</dbReference>
<feature type="chain" id="PRO_5028509680" description="C-X-C motif chemokine" evidence="7">
    <location>
        <begin position="19"/>
        <end position="101"/>
    </location>
</feature>
<organism evidence="9 10">
    <name type="scientific">Betta splendens</name>
    <name type="common">Siamese fighting fish</name>
    <dbReference type="NCBI Taxonomy" id="158456"/>
    <lineage>
        <taxon>Eukaryota</taxon>
        <taxon>Metazoa</taxon>
        <taxon>Chordata</taxon>
        <taxon>Craniata</taxon>
        <taxon>Vertebrata</taxon>
        <taxon>Euteleostomi</taxon>
        <taxon>Actinopterygii</taxon>
        <taxon>Neopterygii</taxon>
        <taxon>Teleostei</taxon>
        <taxon>Neoteleostei</taxon>
        <taxon>Acanthomorphata</taxon>
        <taxon>Anabantaria</taxon>
        <taxon>Anabantiformes</taxon>
        <taxon>Anabantoidei</taxon>
        <taxon>Osphronemidae</taxon>
        <taxon>Betta</taxon>
    </lineage>
</organism>
<comment type="similarity">
    <text evidence="2 7">Belongs to the intercrine alpha (chemokine CxC) family.</text>
</comment>
<dbReference type="GeneID" id="114850070"/>
<protein>
    <recommendedName>
        <fullName evidence="7">C-X-C motif chemokine</fullName>
    </recommendedName>
</protein>
<dbReference type="InterPro" id="IPR001089">
    <property type="entry name" value="Chemokine_CXC"/>
</dbReference>
<dbReference type="CDD" id="cd00273">
    <property type="entry name" value="Chemokine_CXC"/>
    <property type="match status" value="1"/>
</dbReference>
<evidence type="ECO:0000259" key="8">
    <source>
        <dbReference type="SMART" id="SM00199"/>
    </source>
</evidence>
<keyword evidence="4 7" id="KW-0964">Secreted</keyword>
<comment type="subcellular location">
    <subcellularLocation>
        <location evidence="1 7">Secreted</location>
    </subcellularLocation>
</comment>
<keyword evidence="5" id="KW-1015">Disulfide bond</keyword>
<dbReference type="GO" id="GO:0006955">
    <property type="term" value="P:immune response"/>
    <property type="evidence" value="ECO:0007669"/>
    <property type="project" value="InterPro"/>
</dbReference>
<dbReference type="InterPro" id="IPR039809">
    <property type="entry name" value="Chemokine_b/g/d"/>
</dbReference>
<dbReference type="InterPro" id="IPR001811">
    <property type="entry name" value="Chemokine_IL8-like_dom"/>
</dbReference>
<dbReference type="GO" id="GO:0006952">
    <property type="term" value="P:defense response"/>
    <property type="evidence" value="ECO:0007669"/>
    <property type="project" value="InterPro"/>
</dbReference>
<dbReference type="FunCoup" id="A0A6P7LVB8">
    <property type="interactions" value="135"/>
</dbReference>
<keyword evidence="7" id="KW-0732">Signal</keyword>
<dbReference type="SUPFAM" id="SSF54117">
    <property type="entry name" value="Interleukin 8-like chemokines"/>
    <property type="match status" value="1"/>
</dbReference>
<evidence type="ECO:0000313" key="9">
    <source>
        <dbReference type="Proteomes" id="UP000515150"/>
    </source>
</evidence>
<dbReference type="OrthoDB" id="9948647at2759"/>
<dbReference type="Pfam" id="PF00048">
    <property type="entry name" value="IL8"/>
    <property type="match status" value="1"/>
</dbReference>
<evidence type="ECO:0000256" key="6">
    <source>
        <dbReference type="ARBA" id="ARBA00054901"/>
    </source>
</evidence>
<feature type="domain" description="Chemokine interleukin-8-like" evidence="8">
    <location>
        <begin position="28"/>
        <end position="89"/>
    </location>
</feature>
<dbReference type="PANTHER" id="PTHR12015">
    <property type="entry name" value="SMALL INDUCIBLE CYTOKINE A"/>
    <property type="match status" value="1"/>
</dbReference>